<comment type="caution">
    <text evidence="4">The sequence shown here is derived from an EMBL/GenBank/DDBJ whole genome shotgun (WGS) entry which is preliminary data.</text>
</comment>
<feature type="region of interest" description="Disordered" evidence="1">
    <location>
        <begin position="22"/>
        <end position="68"/>
    </location>
</feature>
<feature type="compositionally biased region" description="Low complexity" evidence="1">
    <location>
        <begin position="27"/>
        <end position="46"/>
    </location>
</feature>
<keyword evidence="2" id="KW-0732">Signal</keyword>
<evidence type="ECO:0000256" key="1">
    <source>
        <dbReference type="SAM" id="MobiDB-lite"/>
    </source>
</evidence>
<dbReference type="Pfam" id="PF24837">
    <property type="entry name" value="AMIN-like"/>
    <property type="match status" value="1"/>
</dbReference>
<dbReference type="InterPro" id="IPR056303">
    <property type="entry name" value="AMIN-like"/>
</dbReference>
<accession>A0A917QFN7</accession>
<dbReference type="EMBL" id="BMMW01000002">
    <property type="protein sequence ID" value="GGK48306.1"/>
    <property type="molecule type" value="Genomic_DNA"/>
</dbReference>
<evidence type="ECO:0000259" key="3">
    <source>
        <dbReference type="Pfam" id="PF24837"/>
    </source>
</evidence>
<feature type="domain" description="AMIN-like" evidence="3">
    <location>
        <begin position="73"/>
        <end position="199"/>
    </location>
</feature>
<reference evidence="4" key="2">
    <citation type="submission" date="2020-09" db="EMBL/GenBank/DDBJ databases">
        <authorList>
            <person name="Sun Q."/>
            <person name="Zhou Y."/>
        </authorList>
    </citation>
    <scope>NUCLEOTIDE SEQUENCE</scope>
    <source>
        <strain evidence="4">CGMCC 4.7278</strain>
    </source>
</reference>
<evidence type="ECO:0000313" key="5">
    <source>
        <dbReference type="Proteomes" id="UP000612956"/>
    </source>
</evidence>
<feature type="signal peptide" evidence="2">
    <location>
        <begin position="1"/>
        <end position="25"/>
    </location>
</feature>
<sequence>MRKLVVSSLVAAGVVLLSGCGTDDANPVAAPRSSPVTSAAPTSTPPHFADANPQPPSDNTPKAGEASPGAALSLTGIRIGSGTGYDRVVFDLAGKGTPGWQVAYTDAATQDGSGRQIDVAGSSILEVRILGSVYPFDAVVAPYEGPDPVTDPSAPTVTGVYRHTVYEGTTQSFIGLNADRPAFAVSTLNNPPRLVVDIAVQ</sequence>
<dbReference type="AlphaFoldDB" id="A0A917QFN7"/>
<dbReference type="RefSeq" id="WP_188828597.1">
    <property type="nucleotide sequence ID" value="NZ_BMMW01000002.1"/>
</dbReference>
<evidence type="ECO:0000313" key="4">
    <source>
        <dbReference type="EMBL" id="GGK48306.1"/>
    </source>
</evidence>
<dbReference type="PROSITE" id="PS51257">
    <property type="entry name" value="PROKAR_LIPOPROTEIN"/>
    <property type="match status" value="1"/>
</dbReference>
<evidence type="ECO:0000256" key="2">
    <source>
        <dbReference type="SAM" id="SignalP"/>
    </source>
</evidence>
<proteinExistence type="predicted"/>
<dbReference type="Proteomes" id="UP000612956">
    <property type="component" value="Unassembled WGS sequence"/>
</dbReference>
<gene>
    <name evidence="4" type="ORF">GCM10011591_19600</name>
</gene>
<keyword evidence="5" id="KW-1185">Reference proteome</keyword>
<reference evidence="4" key="1">
    <citation type="journal article" date="2014" name="Int. J. Syst. Evol. Microbiol.">
        <title>Complete genome sequence of Corynebacterium casei LMG S-19264T (=DSM 44701T), isolated from a smear-ripened cheese.</title>
        <authorList>
            <consortium name="US DOE Joint Genome Institute (JGI-PGF)"/>
            <person name="Walter F."/>
            <person name="Albersmeier A."/>
            <person name="Kalinowski J."/>
            <person name="Ruckert C."/>
        </authorList>
    </citation>
    <scope>NUCLEOTIDE SEQUENCE</scope>
    <source>
        <strain evidence="4">CGMCC 4.7278</strain>
    </source>
</reference>
<protein>
    <recommendedName>
        <fullName evidence="3">AMIN-like domain-containing protein</fullName>
    </recommendedName>
</protein>
<feature type="chain" id="PRO_5037655619" description="AMIN-like domain-containing protein" evidence="2">
    <location>
        <begin position="26"/>
        <end position="201"/>
    </location>
</feature>
<organism evidence="4 5">
    <name type="scientific">Nocardia camponoti</name>
    <dbReference type="NCBI Taxonomy" id="1616106"/>
    <lineage>
        <taxon>Bacteria</taxon>
        <taxon>Bacillati</taxon>
        <taxon>Actinomycetota</taxon>
        <taxon>Actinomycetes</taxon>
        <taxon>Mycobacteriales</taxon>
        <taxon>Nocardiaceae</taxon>
        <taxon>Nocardia</taxon>
    </lineage>
</organism>
<name>A0A917QFN7_9NOCA</name>